<evidence type="ECO:0000259" key="5">
    <source>
        <dbReference type="PROSITE" id="PS51007"/>
    </source>
</evidence>
<dbReference type="InterPro" id="IPR036909">
    <property type="entry name" value="Cyt_c-like_dom_sf"/>
</dbReference>
<accession>A0A953HTM7</accession>
<evidence type="ECO:0000256" key="3">
    <source>
        <dbReference type="ARBA" id="ARBA00023004"/>
    </source>
</evidence>
<evidence type="ECO:0000256" key="1">
    <source>
        <dbReference type="ARBA" id="ARBA00022617"/>
    </source>
</evidence>
<dbReference type="PANTHER" id="PTHR33546:SF1">
    <property type="entry name" value="LARGE, MULTIFUNCTIONAL SECRETED PROTEIN"/>
    <property type="match status" value="1"/>
</dbReference>
<dbReference type="SUPFAM" id="SSF46626">
    <property type="entry name" value="Cytochrome c"/>
    <property type="match status" value="1"/>
</dbReference>
<dbReference type="Proteomes" id="UP000753961">
    <property type="component" value="Unassembled WGS sequence"/>
</dbReference>
<dbReference type="InterPro" id="IPR009056">
    <property type="entry name" value="Cyt_c-like_dom"/>
</dbReference>
<evidence type="ECO:0000313" key="7">
    <source>
        <dbReference type="Proteomes" id="UP000753961"/>
    </source>
</evidence>
<dbReference type="EMBL" id="JAHVHU010000007">
    <property type="protein sequence ID" value="MBY5958011.1"/>
    <property type="molecule type" value="Genomic_DNA"/>
</dbReference>
<keyword evidence="1 4" id="KW-0349">Heme</keyword>
<gene>
    <name evidence="6" type="ORF">KUV50_07715</name>
</gene>
<reference evidence="6" key="1">
    <citation type="submission" date="2021-06" db="EMBL/GenBank/DDBJ databases">
        <title>44 bacteria genomes isolated from Dapeng, Shenzhen.</title>
        <authorList>
            <person name="Zheng W."/>
            <person name="Yu S."/>
            <person name="Huang Y."/>
        </authorList>
    </citation>
    <scope>NUCLEOTIDE SEQUENCE</scope>
    <source>
        <strain evidence="6">DP5N28-2</strain>
    </source>
</reference>
<sequence>MKNTSRTVFVNGRYTTLSTLAGTLLMSLIALTMSCDKPPEHIISDNNYDSLQLAPYVEQDFPFITTSIDLRNLGHGLPDWNLTSRGVIMNLGDDTYACFDPDLLRWSVGWTGDFISLTGMAQISYDDFFNKKNKFPQVLGDPKIATGLYPGWSVNEPAYDDPRTKSAPYDKDKWGPISTSLGRWGGIELEDSNSLALHYTVDGTDIRELPGRLSFGEETVFERAFEINPHQNTLIVNLAEVTNGAKMESSDAWAYILQGENQDSVTAVGTLPGHGATWVLTDNRYLSVKYQSTDTGIHSRIFIWKGPTDKLEDFKAFVEAENSRDYEYKKKENITRWSEKVYTREIKSPDTATYVTDQLLLPVPNPWNRNVRLMDVDFFSDGRGAAVSFSGDVWLVDGIGSDYMTWTRYASGLNQPMSIEVLRDTIYVFDRSGIIRFHDTNNDGEADFYENFSNIADQSMETREWPADLVVDPEGGFFIAKGGSLSGGPHIGAPTTKGFARGSQYDGSVIHISEDGRSLEVMATGLRGPYLGIHPETGFLTVTDQQGNYVPSTPIYHVQKGDYYGVPSTAHVVDTPAITPPLLWAPHHIEPSSIGQVWMTTDKMGPLNDQLVHISFGKPGLYKILIDTTDQTLQGGITYIPAHYPTPISKGAIRGKDGYPYFTGFNLWGSSSKGISSLLRFRYTGMPDILPVQFQAGRQGIVLRFDVPLNEAEIDNIGNFQVKRYNYLRSPEYGSGHYRMDGSPGEEHLPVLATHLSEDKKAVLLIVPNMAVVEQMEVSYKMASEEGTLMSDVFSFTLHEVNDIDLDQAGFRDVNTGDLALSSDELAVNNQEPQEATVELGEQLFTKMACIGCHSPGTRTDGLYGPPFQDLYGSVREFNDGSSQEVDEAYLRESILEPNKKVVKGYDAEMPSFLGILNDTEIDAVILYIKSLAN</sequence>
<dbReference type="Gene3D" id="2.120.10.30">
    <property type="entry name" value="TolB, C-terminal domain"/>
    <property type="match status" value="1"/>
</dbReference>
<proteinExistence type="predicted"/>
<dbReference type="PROSITE" id="PS51007">
    <property type="entry name" value="CYTC"/>
    <property type="match status" value="1"/>
</dbReference>
<dbReference type="GO" id="GO:0009055">
    <property type="term" value="F:electron transfer activity"/>
    <property type="evidence" value="ECO:0007669"/>
    <property type="project" value="InterPro"/>
</dbReference>
<dbReference type="GO" id="GO:0020037">
    <property type="term" value="F:heme binding"/>
    <property type="evidence" value="ECO:0007669"/>
    <property type="project" value="InterPro"/>
</dbReference>
<dbReference type="RefSeq" id="WP_222579547.1">
    <property type="nucleotide sequence ID" value="NZ_JAHVHU010000007.1"/>
</dbReference>
<dbReference type="Pfam" id="PF20601">
    <property type="entry name" value="DUF6797"/>
    <property type="match status" value="1"/>
</dbReference>
<evidence type="ECO:0000256" key="2">
    <source>
        <dbReference type="ARBA" id="ARBA00022723"/>
    </source>
</evidence>
<dbReference type="Gene3D" id="1.10.760.10">
    <property type="entry name" value="Cytochrome c-like domain"/>
    <property type="match status" value="1"/>
</dbReference>
<keyword evidence="3 4" id="KW-0408">Iron</keyword>
<protein>
    <submittedName>
        <fullName evidence="6">C-type cytochrome</fullName>
    </submittedName>
</protein>
<name>A0A953HTM7_9BACT</name>
<dbReference type="PANTHER" id="PTHR33546">
    <property type="entry name" value="LARGE, MULTIFUNCTIONAL SECRETED PROTEIN-RELATED"/>
    <property type="match status" value="1"/>
</dbReference>
<dbReference type="InterPro" id="IPR046476">
    <property type="entry name" value="DUF6797"/>
</dbReference>
<organism evidence="6 7">
    <name type="scientific">Membranihabitans marinus</name>
    <dbReference type="NCBI Taxonomy" id="1227546"/>
    <lineage>
        <taxon>Bacteria</taxon>
        <taxon>Pseudomonadati</taxon>
        <taxon>Bacteroidota</taxon>
        <taxon>Saprospiria</taxon>
        <taxon>Saprospirales</taxon>
        <taxon>Saprospiraceae</taxon>
        <taxon>Membranihabitans</taxon>
    </lineage>
</organism>
<comment type="caution">
    <text evidence="6">The sequence shown here is derived from an EMBL/GenBank/DDBJ whole genome shotgun (WGS) entry which is preliminary data.</text>
</comment>
<evidence type="ECO:0000256" key="4">
    <source>
        <dbReference type="PROSITE-ProRule" id="PRU00433"/>
    </source>
</evidence>
<evidence type="ECO:0000313" key="6">
    <source>
        <dbReference type="EMBL" id="MBY5958011.1"/>
    </source>
</evidence>
<keyword evidence="7" id="KW-1185">Reference proteome</keyword>
<dbReference type="GO" id="GO:0046872">
    <property type="term" value="F:metal ion binding"/>
    <property type="evidence" value="ECO:0007669"/>
    <property type="project" value="UniProtKB-KW"/>
</dbReference>
<dbReference type="SUPFAM" id="SSF63829">
    <property type="entry name" value="Calcium-dependent phosphotriesterase"/>
    <property type="match status" value="1"/>
</dbReference>
<dbReference type="AlphaFoldDB" id="A0A953HTM7"/>
<feature type="domain" description="Cytochrome c" evidence="5">
    <location>
        <begin position="836"/>
        <end position="933"/>
    </location>
</feature>
<dbReference type="Pfam" id="PF00034">
    <property type="entry name" value="Cytochrom_C"/>
    <property type="match status" value="1"/>
</dbReference>
<keyword evidence="2 4" id="KW-0479">Metal-binding</keyword>
<dbReference type="InterPro" id="IPR011042">
    <property type="entry name" value="6-blade_b-propeller_TolB-like"/>
</dbReference>
<dbReference type="PROSITE" id="PS51257">
    <property type="entry name" value="PROKAR_LIPOPROTEIN"/>
    <property type="match status" value="1"/>
</dbReference>